<dbReference type="EMBL" id="LSRX01000167">
    <property type="protein sequence ID" value="OLQ06100.1"/>
    <property type="molecule type" value="Genomic_DNA"/>
</dbReference>
<evidence type="ECO:0000256" key="1">
    <source>
        <dbReference type="SAM" id="MobiDB-lite"/>
    </source>
</evidence>
<feature type="region of interest" description="Disordered" evidence="1">
    <location>
        <begin position="1"/>
        <end position="76"/>
    </location>
</feature>
<keyword evidence="3" id="KW-1185">Reference proteome</keyword>
<evidence type="ECO:0000313" key="3">
    <source>
        <dbReference type="Proteomes" id="UP000186817"/>
    </source>
</evidence>
<name>A0A1Q9EFA4_SYMMI</name>
<accession>A0A1Q9EFA4</accession>
<proteinExistence type="predicted"/>
<organism evidence="2 3">
    <name type="scientific">Symbiodinium microadriaticum</name>
    <name type="common">Dinoflagellate</name>
    <name type="synonym">Zooxanthella microadriatica</name>
    <dbReference type="NCBI Taxonomy" id="2951"/>
    <lineage>
        <taxon>Eukaryota</taxon>
        <taxon>Sar</taxon>
        <taxon>Alveolata</taxon>
        <taxon>Dinophyceae</taxon>
        <taxon>Suessiales</taxon>
        <taxon>Symbiodiniaceae</taxon>
        <taxon>Symbiodinium</taxon>
    </lineage>
</organism>
<feature type="compositionally biased region" description="Basic and acidic residues" evidence="1">
    <location>
        <begin position="39"/>
        <end position="55"/>
    </location>
</feature>
<sequence>MSTGGTDHDPLSPSSEKPQASLLPSQTAEATLGAGHLPQTEEGRRTTMDRAEVKATARPSQQLPQDDGKLKKKKRTVVLKPTVRGSLSPSPVGQADAPEDIEAVGTADELLGLLSGLAERQKQLETRLEGWVDKQCDGMLRQDQLLSELLSHLSAKARFQRRPVPMTPPALKLPPGEYMRGQDESSSDSDDS</sequence>
<gene>
    <name evidence="2" type="ORF">AK812_SmicGene10630</name>
</gene>
<comment type="caution">
    <text evidence="2">The sequence shown here is derived from an EMBL/GenBank/DDBJ whole genome shotgun (WGS) entry which is preliminary data.</text>
</comment>
<reference evidence="2 3" key="1">
    <citation type="submission" date="2016-02" db="EMBL/GenBank/DDBJ databases">
        <title>Genome analysis of coral dinoflagellate symbionts highlights evolutionary adaptations to a symbiotic lifestyle.</title>
        <authorList>
            <person name="Aranda M."/>
            <person name="Li Y."/>
            <person name="Liew Y.J."/>
            <person name="Baumgarten S."/>
            <person name="Simakov O."/>
            <person name="Wilson M."/>
            <person name="Piel J."/>
            <person name="Ashoor H."/>
            <person name="Bougouffa S."/>
            <person name="Bajic V.B."/>
            <person name="Ryu T."/>
            <person name="Ravasi T."/>
            <person name="Bayer T."/>
            <person name="Micklem G."/>
            <person name="Kim H."/>
            <person name="Bhak J."/>
            <person name="Lajeunesse T.C."/>
            <person name="Voolstra C.R."/>
        </authorList>
    </citation>
    <scope>NUCLEOTIDE SEQUENCE [LARGE SCALE GENOMIC DNA]</scope>
    <source>
        <strain evidence="2 3">CCMP2467</strain>
    </source>
</reference>
<feature type="compositionally biased region" description="Polar residues" evidence="1">
    <location>
        <begin position="12"/>
        <end position="29"/>
    </location>
</feature>
<dbReference type="AlphaFoldDB" id="A0A1Q9EFA4"/>
<evidence type="ECO:0000313" key="2">
    <source>
        <dbReference type="EMBL" id="OLQ06100.1"/>
    </source>
</evidence>
<feature type="compositionally biased region" description="Basic and acidic residues" evidence="1">
    <location>
        <begin position="1"/>
        <end position="10"/>
    </location>
</feature>
<protein>
    <submittedName>
        <fullName evidence="2">Uncharacterized protein</fullName>
    </submittedName>
</protein>
<feature type="region of interest" description="Disordered" evidence="1">
    <location>
        <begin position="158"/>
        <end position="192"/>
    </location>
</feature>
<dbReference type="Proteomes" id="UP000186817">
    <property type="component" value="Unassembled WGS sequence"/>
</dbReference>